<protein>
    <submittedName>
        <fullName evidence="11">Cytochrome P450</fullName>
    </submittedName>
</protein>
<proteinExistence type="inferred from homology"/>
<evidence type="ECO:0000313" key="11">
    <source>
        <dbReference type="EMBL" id="TDL30172.1"/>
    </source>
</evidence>
<comment type="similarity">
    <text evidence="3 10">Belongs to the cytochrome P450 family.</text>
</comment>
<evidence type="ECO:0000256" key="5">
    <source>
        <dbReference type="ARBA" id="ARBA00022723"/>
    </source>
</evidence>
<evidence type="ECO:0000256" key="9">
    <source>
        <dbReference type="PIRSR" id="PIRSR602401-1"/>
    </source>
</evidence>
<dbReference type="InterPro" id="IPR002401">
    <property type="entry name" value="Cyt_P450_E_grp-I"/>
</dbReference>
<dbReference type="Proteomes" id="UP000294933">
    <property type="component" value="Unassembled WGS sequence"/>
</dbReference>
<dbReference type="Gene3D" id="1.10.630.10">
    <property type="entry name" value="Cytochrome P450"/>
    <property type="match status" value="1"/>
</dbReference>
<name>A0A4R5XH95_9AGAM</name>
<dbReference type="GO" id="GO:0004497">
    <property type="term" value="F:monooxygenase activity"/>
    <property type="evidence" value="ECO:0007669"/>
    <property type="project" value="UniProtKB-KW"/>
</dbReference>
<evidence type="ECO:0000256" key="3">
    <source>
        <dbReference type="ARBA" id="ARBA00010617"/>
    </source>
</evidence>
<evidence type="ECO:0000313" key="12">
    <source>
        <dbReference type="Proteomes" id="UP000294933"/>
    </source>
</evidence>
<reference evidence="11 12" key="1">
    <citation type="submission" date="2018-06" db="EMBL/GenBank/DDBJ databases">
        <title>A transcriptomic atlas of mushroom development highlights an independent origin of complex multicellularity.</title>
        <authorList>
            <consortium name="DOE Joint Genome Institute"/>
            <person name="Krizsan K."/>
            <person name="Almasi E."/>
            <person name="Merenyi Z."/>
            <person name="Sahu N."/>
            <person name="Viragh M."/>
            <person name="Koszo T."/>
            <person name="Mondo S."/>
            <person name="Kiss B."/>
            <person name="Balint B."/>
            <person name="Kues U."/>
            <person name="Barry K."/>
            <person name="Hegedus J.C."/>
            <person name="Henrissat B."/>
            <person name="Johnson J."/>
            <person name="Lipzen A."/>
            <person name="Ohm R."/>
            <person name="Nagy I."/>
            <person name="Pangilinan J."/>
            <person name="Yan J."/>
            <person name="Xiong Y."/>
            <person name="Grigoriev I.V."/>
            <person name="Hibbett D.S."/>
            <person name="Nagy L.G."/>
        </authorList>
    </citation>
    <scope>NUCLEOTIDE SEQUENCE [LARGE SCALE GENOMIC DNA]</scope>
    <source>
        <strain evidence="11 12">SZMC22713</strain>
    </source>
</reference>
<comment type="cofactor">
    <cofactor evidence="1 9">
        <name>heme</name>
        <dbReference type="ChEBI" id="CHEBI:30413"/>
    </cofactor>
</comment>
<evidence type="ECO:0000256" key="7">
    <source>
        <dbReference type="ARBA" id="ARBA00023004"/>
    </source>
</evidence>
<dbReference type="PANTHER" id="PTHR24305">
    <property type="entry name" value="CYTOCHROME P450"/>
    <property type="match status" value="1"/>
</dbReference>
<comment type="pathway">
    <text evidence="2">Secondary metabolite biosynthesis.</text>
</comment>
<evidence type="ECO:0000256" key="1">
    <source>
        <dbReference type="ARBA" id="ARBA00001971"/>
    </source>
</evidence>
<evidence type="ECO:0000256" key="6">
    <source>
        <dbReference type="ARBA" id="ARBA00023002"/>
    </source>
</evidence>
<organism evidence="11 12">
    <name type="scientific">Rickenella mellea</name>
    <dbReference type="NCBI Taxonomy" id="50990"/>
    <lineage>
        <taxon>Eukaryota</taxon>
        <taxon>Fungi</taxon>
        <taxon>Dikarya</taxon>
        <taxon>Basidiomycota</taxon>
        <taxon>Agaricomycotina</taxon>
        <taxon>Agaricomycetes</taxon>
        <taxon>Hymenochaetales</taxon>
        <taxon>Rickenellaceae</taxon>
        <taxon>Rickenella</taxon>
    </lineage>
</organism>
<keyword evidence="5 9" id="KW-0479">Metal-binding</keyword>
<feature type="binding site" description="axial binding residue" evidence="9">
    <location>
        <position position="489"/>
    </location>
    <ligand>
        <name>heme</name>
        <dbReference type="ChEBI" id="CHEBI:30413"/>
    </ligand>
    <ligandPart>
        <name>Fe</name>
        <dbReference type="ChEBI" id="CHEBI:18248"/>
    </ligandPart>
</feature>
<keyword evidence="6 10" id="KW-0560">Oxidoreductase</keyword>
<evidence type="ECO:0000256" key="2">
    <source>
        <dbReference type="ARBA" id="ARBA00005179"/>
    </source>
</evidence>
<evidence type="ECO:0000256" key="8">
    <source>
        <dbReference type="ARBA" id="ARBA00023033"/>
    </source>
</evidence>
<dbReference type="GO" id="GO:0016705">
    <property type="term" value="F:oxidoreductase activity, acting on paired donors, with incorporation or reduction of molecular oxygen"/>
    <property type="evidence" value="ECO:0007669"/>
    <property type="project" value="InterPro"/>
</dbReference>
<dbReference type="Pfam" id="PF00067">
    <property type="entry name" value="p450"/>
    <property type="match status" value="1"/>
</dbReference>
<keyword evidence="12" id="KW-1185">Reference proteome</keyword>
<dbReference type="PRINTS" id="PR00463">
    <property type="entry name" value="EP450I"/>
</dbReference>
<dbReference type="InterPro" id="IPR050121">
    <property type="entry name" value="Cytochrome_P450_monoxygenase"/>
</dbReference>
<sequence>MCTVFSIGVESDSPFHPNYDVWPWGTACLLRPICSFPVQSTIANVFRSFLAFIIGLFTLKRLLTAFYDLFLSPLHYIPGPWYAAISELWMTTHIFRGVPFQAVDALFLKYGPIVRIGPNRVAFIDAQAVKTVYGVKFNKGQMYKAFLTNDGDHAMSLLDHTSHAAQKRLFAPHHTQANLVLFQPDIHSYTMEAVKVRLDQIAGSASVDCIMFFKQLTVDLNVYQQFGLRIDAVQKWNLDEEDVICTAITDFPKRVVLRNITGRLFPLVSKLPNRWIKRVCDSDRVLANLVRSCMQDNKSLAAKLPSDDDQTKMNLLTRMLQVRRGPNNERLSDDILISESMGQLIAGSETVSVLMAFMCWELAHQPEIAKKLRVEVDAAMPDRHIIPDIQQLQELPYLTAFIKEGFRIYDPVPALLDRVVPSQTKTPFTLLGYKLPAGTTVATQAYSSHRIPSIFPLPNTFITERWLADKETPAMIAQLMPFGAGTRICAGQNLAQMVLRIVITSIVRRFPVQAGDGTDEETMQIRGGFAIFPKNHKCLLRFLQRDV</sequence>
<dbReference type="PANTHER" id="PTHR24305:SF166">
    <property type="entry name" value="CYTOCHROME P450 12A4, MITOCHONDRIAL-RELATED"/>
    <property type="match status" value="1"/>
</dbReference>
<dbReference type="SUPFAM" id="SSF48264">
    <property type="entry name" value="Cytochrome P450"/>
    <property type="match status" value="1"/>
</dbReference>
<dbReference type="OrthoDB" id="3945418at2759"/>
<dbReference type="InterPro" id="IPR036396">
    <property type="entry name" value="Cyt_P450_sf"/>
</dbReference>
<dbReference type="PROSITE" id="PS00086">
    <property type="entry name" value="CYTOCHROME_P450"/>
    <property type="match status" value="1"/>
</dbReference>
<dbReference type="GO" id="GO:0020037">
    <property type="term" value="F:heme binding"/>
    <property type="evidence" value="ECO:0007669"/>
    <property type="project" value="InterPro"/>
</dbReference>
<evidence type="ECO:0000256" key="10">
    <source>
        <dbReference type="RuleBase" id="RU000461"/>
    </source>
</evidence>
<evidence type="ECO:0000256" key="4">
    <source>
        <dbReference type="ARBA" id="ARBA00022617"/>
    </source>
</evidence>
<dbReference type="STRING" id="50990.A0A4R5XH95"/>
<accession>A0A4R5XH95</accession>
<dbReference type="PRINTS" id="PR00385">
    <property type="entry name" value="P450"/>
</dbReference>
<dbReference type="AlphaFoldDB" id="A0A4R5XH95"/>
<dbReference type="VEuPathDB" id="FungiDB:BD410DRAFT_737444"/>
<gene>
    <name evidence="11" type="ORF">BD410DRAFT_737444</name>
</gene>
<keyword evidence="7 9" id="KW-0408">Iron</keyword>
<dbReference type="InterPro" id="IPR017972">
    <property type="entry name" value="Cyt_P450_CS"/>
</dbReference>
<dbReference type="GO" id="GO:0005506">
    <property type="term" value="F:iron ion binding"/>
    <property type="evidence" value="ECO:0007669"/>
    <property type="project" value="InterPro"/>
</dbReference>
<keyword evidence="8 10" id="KW-0503">Monooxygenase</keyword>
<dbReference type="InterPro" id="IPR001128">
    <property type="entry name" value="Cyt_P450"/>
</dbReference>
<dbReference type="EMBL" id="ML170156">
    <property type="protein sequence ID" value="TDL30172.1"/>
    <property type="molecule type" value="Genomic_DNA"/>
</dbReference>
<keyword evidence="4 9" id="KW-0349">Heme</keyword>